<feature type="transmembrane region" description="Helical" evidence="2">
    <location>
        <begin position="650"/>
        <end position="671"/>
    </location>
</feature>
<feature type="transmembrane region" description="Helical" evidence="2">
    <location>
        <begin position="889"/>
        <end position="909"/>
    </location>
</feature>
<keyword evidence="3" id="KW-0732">Signal</keyword>
<dbReference type="GO" id="GO:0016787">
    <property type="term" value="F:hydrolase activity"/>
    <property type="evidence" value="ECO:0007669"/>
    <property type="project" value="UniProtKB-KW"/>
</dbReference>
<keyword evidence="2" id="KW-0812">Transmembrane</keyword>
<feature type="transmembrane region" description="Helical" evidence="2">
    <location>
        <begin position="606"/>
        <end position="629"/>
    </location>
</feature>
<feature type="compositionally biased region" description="Low complexity" evidence="1">
    <location>
        <begin position="409"/>
        <end position="422"/>
    </location>
</feature>
<dbReference type="PANTHER" id="PTHR38121">
    <property type="entry name" value="GH16 DOMAIN-CONTAINING PROTEIN"/>
    <property type="match status" value="1"/>
</dbReference>
<evidence type="ECO:0000313" key="5">
    <source>
        <dbReference type="Proteomes" id="UP000799324"/>
    </source>
</evidence>
<sequence length="1044" mass="117505">MFRLLSLVVLLVHSLQVSADVFSKNEDRNCTCGFYDTNTKQWFTESLVVYFNETDILPNDFVAEQYENKYEIDWNAVFRQGADPANVRLNGSDSLQLAVQPATDIHLVNGGGIRTARQDIQHGSFRTFMRSPSPWRDGTAMSMIWRFNETEMSELSVMNTNDPTQAWVGTFIKNEFTTRDLGINYTQALSETAANRNYTTLGGGLSNGSIIPWDYTEYRVDWTKDYINFYLGGNLTRSILHDNKNDIPSVPAPFYFKHWSTGNRKSMQGPPQHETIANIAWIRMFFNSSVMTDKAREDFVASCPFTEACSMDDISLRGSTPYTELSTPVWKQADPSNIKRLGALIVSIICISFSSILLVHAFIRRVTMPKQAGHVPAPAPASTAPSTDGSDTEKTDSDPFEAQENTLHSSNPSIPSIPTSRRPSSDYDLNIRDDDLVIERVPVSPETSVWGGSTQGAFSRPGSVRFSSRGATPCVLSPYSSNFNTTREEIPELPSMNPARLVRDGKIPTISRHASEKTIAVNIAPAPDDKIRMETVTESALPAPRMRPQPPPPRQRIDYLAGLTAMCSILVTIMHFGLTFVPAMVMPGSPRHHISEYWAQQIIAPFFLNQMWLGVFFTTSVRFLTMGYLKKGKMEEIAKAAVRRTPRLMIPVASIALLEYFLVDVGATHYLRYLPSVTWSTWPYVASYPTAGHYISEVLELIYLVPNAVPQITFNYCTGVLWTIAVQLQGTWLVLIGVIVVYEIKTPWKRMGYYAFCVINHWYAQTWGSYLWLGLLLTDLDITYKYKDYLKKTPAVHYPLLTFMWFIVALGFSANVIPNWYKDFNFSTLEHNIHPDFDSGEPRMYTENGGYPPYYVPRLNGLLFAAGMQAIVEISTCVQWVLSTKFFLLLFPHIFTIYLLHGMVFWSWGSWLMIFLTKHGLGYGIAVAIVGVSSYVVLFLSLPIITPIIEALGKDVTAMVWMTATEKSPPRRRTLFPFPDNLFKARESSDVETGTTVYGASVVGSSGRSSPSEKGKMKEQVLEMKAFGGDDKSHARVQVRSAWE</sequence>
<feature type="transmembrane region" description="Helical" evidence="2">
    <location>
        <begin position="762"/>
        <end position="784"/>
    </location>
</feature>
<feature type="transmembrane region" description="Helical" evidence="2">
    <location>
        <begin position="721"/>
        <end position="742"/>
    </location>
</feature>
<feature type="signal peptide" evidence="3">
    <location>
        <begin position="1"/>
        <end position="19"/>
    </location>
</feature>
<feature type="transmembrane region" description="Helical" evidence="2">
    <location>
        <begin position="921"/>
        <end position="945"/>
    </location>
</feature>
<name>A0A6A6SUW3_9PLEO</name>
<feature type="transmembrane region" description="Helical" evidence="2">
    <location>
        <begin position="559"/>
        <end position="586"/>
    </location>
</feature>
<evidence type="ECO:0000256" key="3">
    <source>
        <dbReference type="SAM" id="SignalP"/>
    </source>
</evidence>
<keyword evidence="2" id="KW-0472">Membrane</keyword>
<dbReference type="AlphaFoldDB" id="A0A6A6SUW3"/>
<feature type="transmembrane region" description="Helical" evidence="2">
    <location>
        <begin position="796"/>
        <end position="817"/>
    </location>
</feature>
<keyword evidence="4" id="KW-0378">Hydrolase</keyword>
<reference evidence="4" key="1">
    <citation type="journal article" date="2020" name="Stud. Mycol.">
        <title>101 Dothideomycetes genomes: a test case for predicting lifestyles and emergence of pathogens.</title>
        <authorList>
            <person name="Haridas S."/>
            <person name="Albert R."/>
            <person name="Binder M."/>
            <person name="Bloem J."/>
            <person name="Labutti K."/>
            <person name="Salamov A."/>
            <person name="Andreopoulos B."/>
            <person name="Baker S."/>
            <person name="Barry K."/>
            <person name="Bills G."/>
            <person name="Bluhm B."/>
            <person name="Cannon C."/>
            <person name="Castanera R."/>
            <person name="Culley D."/>
            <person name="Daum C."/>
            <person name="Ezra D."/>
            <person name="Gonzalez J."/>
            <person name="Henrissat B."/>
            <person name="Kuo A."/>
            <person name="Liang C."/>
            <person name="Lipzen A."/>
            <person name="Lutzoni F."/>
            <person name="Magnuson J."/>
            <person name="Mondo S."/>
            <person name="Nolan M."/>
            <person name="Ohm R."/>
            <person name="Pangilinan J."/>
            <person name="Park H.-J."/>
            <person name="Ramirez L."/>
            <person name="Alfaro M."/>
            <person name="Sun H."/>
            <person name="Tritt A."/>
            <person name="Yoshinaga Y."/>
            <person name="Zwiers L.-H."/>
            <person name="Turgeon B."/>
            <person name="Goodwin S."/>
            <person name="Spatafora J."/>
            <person name="Crous P."/>
            <person name="Grigoriev I."/>
        </authorList>
    </citation>
    <scope>NUCLEOTIDE SEQUENCE</scope>
    <source>
        <strain evidence="4">CBS 122681</strain>
    </source>
</reference>
<dbReference type="SUPFAM" id="SSF49899">
    <property type="entry name" value="Concanavalin A-like lectins/glucanases"/>
    <property type="match status" value="1"/>
</dbReference>
<dbReference type="CDD" id="cd00413">
    <property type="entry name" value="Glyco_hydrolase_16"/>
    <property type="match status" value="1"/>
</dbReference>
<feature type="region of interest" description="Disordered" evidence="1">
    <location>
        <begin position="446"/>
        <end position="466"/>
    </location>
</feature>
<dbReference type="EMBL" id="MU004442">
    <property type="protein sequence ID" value="KAF2650847.1"/>
    <property type="molecule type" value="Genomic_DNA"/>
</dbReference>
<protein>
    <submittedName>
        <fullName evidence="4">Glycoside hydrolase family 16 protein</fullName>
    </submittedName>
</protein>
<dbReference type="Proteomes" id="UP000799324">
    <property type="component" value="Unassembled WGS sequence"/>
</dbReference>
<accession>A0A6A6SUW3</accession>
<dbReference type="Gene3D" id="2.60.120.200">
    <property type="match status" value="1"/>
</dbReference>
<keyword evidence="5" id="KW-1185">Reference proteome</keyword>
<organism evidence="4 5">
    <name type="scientific">Lophiostoma macrostomum CBS 122681</name>
    <dbReference type="NCBI Taxonomy" id="1314788"/>
    <lineage>
        <taxon>Eukaryota</taxon>
        <taxon>Fungi</taxon>
        <taxon>Dikarya</taxon>
        <taxon>Ascomycota</taxon>
        <taxon>Pezizomycotina</taxon>
        <taxon>Dothideomycetes</taxon>
        <taxon>Pleosporomycetidae</taxon>
        <taxon>Pleosporales</taxon>
        <taxon>Lophiostomataceae</taxon>
        <taxon>Lophiostoma</taxon>
    </lineage>
</organism>
<evidence type="ECO:0000256" key="2">
    <source>
        <dbReference type="SAM" id="Phobius"/>
    </source>
</evidence>
<keyword evidence="2" id="KW-1133">Transmembrane helix</keyword>
<evidence type="ECO:0000256" key="1">
    <source>
        <dbReference type="SAM" id="MobiDB-lite"/>
    </source>
</evidence>
<feature type="chain" id="PRO_5025447019" evidence="3">
    <location>
        <begin position="20"/>
        <end position="1044"/>
    </location>
</feature>
<feature type="region of interest" description="Disordered" evidence="1">
    <location>
        <begin position="372"/>
        <end position="428"/>
    </location>
</feature>
<dbReference type="InterPro" id="IPR013320">
    <property type="entry name" value="ConA-like_dom_sf"/>
</dbReference>
<feature type="transmembrane region" description="Helical" evidence="2">
    <location>
        <begin position="341"/>
        <end position="363"/>
    </location>
</feature>
<feature type="compositionally biased region" description="Polar residues" evidence="1">
    <location>
        <begin position="446"/>
        <end position="457"/>
    </location>
</feature>
<proteinExistence type="predicted"/>
<dbReference type="PANTHER" id="PTHR38121:SF2">
    <property type="entry name" value="ACYLTRANSFERASE 3 DOMAIN-CONTAINING PROTEIN"/>
    <property type="match status" value="1"/>
</dbReference>
<gene>
    <name evidence="4" type="ORF">K491DRAFT_696940</name>
</gene>
<evidence type="ECO:0000313" key="4">
    <source>
        <dbReference type="EMBL" id="KAF2650847.1"/>
    </source>
</evidence>
<dbReference type="OrthoDB" id="25131at2759"/>